<proteinExistence type="predicted"/>
<evidence type="ECO:0000313" key="2">
    <source>
        <dbReference type="Proteomes" id="UP000067206"/>
    </source>
</evidence>
<sequence>MGERSTPQPRPQQPRLMTPRILHTIRQSSDGTIRFGFSLNRSKQPVAVNGIE</sequence>
<dbReference type="AlphaFoldDB" id="A0A0M4MED0"/>
<dbReference type="Proteomes" id="UP000067206">
    <property type="component" value="Chromosome"/>
</dbReference>
<evidence type="ECO:0000313" key="1">
    <source>
        <dbReference type="EMBL" id="ALE09174.1"/>
    </source>
</evidence>
<gene>
    <name evidence="1" type="ORF">RY67_1138</name>
</gene>
<dbReference type="PATRIC" id="fig|1682.24.peg.1099"/>
<accession>A0A0M4MED0</accession>
<protein>
    <submittedName>
        <fullName evidence="1">Beta-galactosidase</fullName>
    </submittedName>
</protein>
<organism evidence="1 2">
    <name type="scientific">Bifidobacterium longum subsp. infantis</name>
    <dbReference type="NCBI Taxonomy" id="1682"/>
    <lineage>
        <taxon>Bacteria</taxon>
        <taxon>Bacillati</taxon>
        <taxon>Actinomycetota</taxon>
        <taxon>Actinomycetes</taxon>
        <taxon>Bifidobacteriales</taxon>
        <taxon>Bifidobacteriaceae</taxon>
        <taxon>Bifidobacterium</taxon>
    </lineage>
</organism>
<reference evidence="1 2" key="1">
    <citation type="submission" date="2014-12" db="EMBL/GenBank/DDBJ databases">
        <title>Complete genome sequence of Bifidobacterium longum subsp. infantis BT1.</title>
        <authorList>
            <person name="Kim J.F."/>
            <person name="Kwak M.-J."/>
        </authorList>
    </citation>
    <scope>NUCLEOTIDE SEQUENCE [LARGE SCALE GENOMIC DNA]</scope>
    <source>
        <strain evidence="1 2">BT1</strain>
    </source>
</reference>
<dbReference type="EMBL" id="CP010411">
    <property type="protein sequence ID" value="ALE09174.1"/>
    <property type="molecule type" value="Genomic_DNA"/>
</dbReference>
<name>A0A0M4MED0_BIFLI</name>